<name>A0ABQ4NPW2_9RHOB</name>
<evidence type="ECO:0000313" key="2">
    <source>
        <dbReference type="Proteomes" id="UP000786693"/>
    </source>
</evidence>
<dbReference type="InterPro" id="IPR010593">
    <property type="entry name" value="DUF1159"/>
</dbReference>
<reference evidence="1 2" key="1">
    <citation type="submission" date="2021-05" db="EMBL/GenBank/DDBJ databases">
        <title>Bacteria Genome sequencing.</title>
        <authorList>
            <person name="Takabe Y."/>
            <person name="Nakajima Y."/>
            <person name="Suzuki S."/>
            <person name="Shiozaki T."/>
        </authorList>
    </citation>
    <scope>NUCLEOTIDE SEQUENCE [LARGE SCALE GENOMIC DNA]</scope>
    <source>
        <strain evidence="1 2">AI_62</strain>
    </source>
</reference>
<organism evidence="1 2">
    <name type="scientific">Jannaschia pagri</name>
    <dbReference type="NCBI Taxonomy" id="2829797"/>
    <lineage>
        <taxon>Bacteria</taxon>
        <taxon>Pseudomonadati</taxon>
        <taxon>Pseudomonadota</taxon>
        <taxon>Alphaproteobacteria</taxon>
        <taxon>Rhodobacterales</taxon>
        <taxon>Roseobacteraceae</taxon>
        <taxon>Jannaschia</taxon>
    </lineage>
</organism>
<dbReference type="PANTHER" id="PTHR36456">
    <property type="entry name" value="UPF0232 PROTEIN SCO3875"/>
    <property type="match status" value="1"/>
</dbReference>
<protein>
    <recommendedName>
        <fullName evidence="3">DUF721 domain-containing protein</fullName>
    </recommendedName>
</protein>
<evidence type="ECO:0000313" key="1">
    <source>
        <dbReference type="EMBL" id="GIT96455.1"/>
    </source>
</evidence>
<proteinExistence type="predicted"/>
<dbReference type="InterPro" id="IPR007922">
    <property type="entry name" value="DciA-like"/>
</dbReference>
<dbReference type="PANTHER" id="PTHR36456:SF1">
    <property type="entry name" value="UPF0232 PROTEIN SCO3875"/>
    <property type="match status" value="1"/>
</dbReference>
<comment type="caution">
    <text evidence="1">The sequence shown here is derived from an EMBL/GenBank/DDBJ whole genome shotgun (WGS) entry which is preliminary data.</text>
</comment>
<keyword evidence="2" id="KW-1185">Reference proteome</keyword>
<dbReference type="EMBL" id="BPFH01000006">
    <property type="protein sequence ID" value="GIT96455.1"/>
    <property type="molecule type" value="Genomic_DNA"/>
</dbReference>
<dbReference type="Pfam" id="PF05258">
    <property type="entry name" value="DciA"/>
    <property type="match status" value="1"/>
</dbReference>
<accession>A0ABQ4NPW2</accession>
<dbReference type="Proteomes" id="UP000786693">
    <property type="component" value="Unassembled WGS sequence"/>
</dbReference>
<dbReference type="RefSeq" id="WP_255576483.1">
    <property type="nucleotide sequence ID" value="NZ_BPFH01000006.1"/>
</dbReference>
<sequence>MSAPRKGSRRVSALIDRDIKRLSESRGFSESRLLTHWAEIVGTDTAAICRPVKVGYPRGGFGAVLTVLTTGAQAQMLQMQVPRLLERVNACYGYKAISRITITQTAPTGFAEGQAQFAARPKAKHTPPSPEVLAEARATTGAVGDEGLRQSLERLAANIISKQRP</sequence>
<dbReference type="PIRSF" id="PIRSF032064">
    <property type="entry name" value="UCP032064"/>
    <property type="match status" value="1"/>
</dbReference>
<evidence type="ECO:0008006" key="3">
    <source>
        <dbReference type="Google" id="ProtNLM"/>
    </source>
</evidence>
<gene>
    <name evidence="1" type="ORF">JANAI62_30780</name>
</gene>